<proteinExistence type="predicted"/>
<evidence type="ECO:0000256" key="1">
    <source>
        <dbReference type="SAM" id="MobiDB-lite"/>
    </source>
</evidence>
<accession>A0A3P7L0H0</accession>
<evidence type="ECO:0000313" key="3">
    <source>
        <dbReference type="Proteomes" id="UP000270094"/>
    </source>
</evidence>
<reference evidence="2 3" key="1">
    <citation type="submission" date="2018-11" db="EMBL/GenBank/DDBJ databases">
        <authorList>
            <consortium name="Pathogen Informatics"/>
        </authorList>
    </citation>
    <scope>NUCLEOTIDE SEQUENCE [LARGE SCALE GENOMIC DNA]</scope>
</reference>
<dbReference type="AlphaFoldDB" id="A0A3P7L0H0"/>
<feature type="compositionally biased region" description="Basic and acidic residues" evidence="1">
    <location>
        <begin position="43"/>
        <end position="54"/>
    </location>
</feature>
<feature type="region of interest" description="Disordered" evidence="1">
    <location>
        <begin position="1"/>
        <end position="85"/>
    </location>
</feature>
<sequence>MRPAANTKESSPSQKSFKPKSDKQFEDTKESLRGNIMEFAQEAVKKREELKQQEEEVSDEEVNAEDEEESGSEEKSSSSSTTAES</sequence>
<feature type="compositionally biased region" description="Basic and acidic residues" evidence="1">
    <location>
        <begin position="19"/>
        <end position="32"/>
    </location>
</feature>
<keyword evidence="3" id="KW-1185">Reference proteome</keyword>
<dbReference type="Proteomes" id="UP000270094">
    <property type="component" value="Unassembled WGS sequence"/>
</dbReference>
<feature type="compositionally biased region" description="Acidic residues" evidence="1">
    <location>
        <begin position="55"/>
        <end position="71"/>
    </location>
</feature>
<dbReference type="EMBL" id="UYYB01096571">
    <property type="protein sequence ID" value="VDM76225.1"/>
    <property type="molecule type" value="Genomic_DNA"/>
</dbReference>
<protein>
    <submittedName>
        <fullName evidence="2">Uncharacterized protein</fullName>
    </submittedName>
</protein>
<evidence type="ECO:0000313" key="2">
    <source>
        <dbReference type="EMBL" id="VDM76225.1"/>
    </source>
</evidence>
<name>A0A3P7L0H0_STRVU</name>
<gene>
    <name evidence="2" type="ORF">SVUK_LOCUS11223</name>
</gene>
<feature type="non-terminal residue" evidence="2">
    <location>
        <position position="85"/>
    </location>
</feature>
<organism evidence="2 3">
    <name type="scientific">Strongylus vulgaris</name>
    <name type="common">Blood worm</name>
    <dbReference type="NCBI Taxonomy" id="40348"/>
    <lineage>
        <taxon>Eukaryota</taxon>
        <taxon>Metazoa</taxon>
        <taxon>Ecdysozoa</taxon>
        <taxon>Nematoda</taxon>
        <taxon>Chromadorea</taxon>
        <taxon>Rhabditida</taxon>
        <taxon>Rhabditina</taxon>
        <taxon>Rhabditomorpha</taxon>
        <taxon>Strongyloidea</taxon>
        <taxon>Strongylidae</taxon>
        <taxon>Strongylus</taxon>
    </lineage>
</organism>